<sequence>MLLGRKSAPRQKSERDLLRLATRGTYRRGCCRQFLPTGNNVAVCRGCLSSMKPLREGLESFHTLRRKKWTHLEGCCSIALLDVGGHRCQCHSRKTDLAGWEILFTRL</sequence>
<reference evidence="1 2" key="1">
    <citation type="journal article" date="2019" name="Sci. Rep.">
        <title>Orb-weaving spider Araneus ventricosus genome elucidates the spidroin gene catalogue.</title>
        <authorList>
            <person name="Kono N."/>
            <person name="Nakamura H."/>
            <person name="Ohtoshi R."/>
            <person name="Moran D.A.P."/>
            <person name="Shinohara A."/>
            <person name="Yoshida Y."/>
            <person name="Fujiwara M."/>
            <person name="Mori M."/>
            <person name="Tomita M."/>
            <person name="Arakawa K."/>
        </authorList>
    </citation>
    <scope>NUCLEOTIDE SEQUENCE [LARGE SCALE GENOMIC DNA]</scope>
</reference>
<dbReference type="Proteomes" id="UP000499080">
    <property type="component" value="Unassembled WGS sequence"/>
</dbReference>
<gene>
    <name evidence="1" type="ORF">AVEN_122662_1</name>
</gene>
<protein>
    <submittedName>
        <fullName evidence="1">Uncharacterized protein</fullName>
    </submittedName>
</protein>
<dbReference type="EMBL" id="BGPR01000929">
    <property type="protein sequence ID" value="GBM40455.1"/>
    <property type="molecule type" value="Genomic_DNA"/>
</dbReference>
<dbReference type="AlphaFoldDB" id="A0A4Y2FJ50"/>
<evidence type="ECO:0000313" key="2">
    <source>
        <dbReference type="Proteomes" id="UP000499080"/>
    </source>
</evidence>
<organism evidence="1 2">
    <name type="scientific">Araneus ventricosus</name>
    <name type="common">Orbweaver spider</name>
    <name type="synonym">Epeira ventricosa</name>
    <dbReference type="NCBI Taxonomy" id="182803"/>
    <lineage>
        <taxon>Eukaryota</taxon>
        <taxon>Metazoa</taxon>
        <taxon>Ecdysozoa</taxon>
        <taxon>Arthropoda</taxon>
        <taxon>Chelicerata</taxon>
        <taxon>Arachnida</taxon>
        <taxon>Araneae</taxon>
        <taxon>Araneomorphae</taxon>
        <taxon>Entelegynae</taxon>
        <taxon>Araneoidea</taxon>
        <taxon>Araneidae</taxon>
        <taxon>Araneus</taxon>
    </lineage>
</organism>
<evidence type="ECO:0000313" key="1">
    <source>
        <dbReference type="EMBL" id="GBM40455.1"/>
    </source>
</evidence>
<keyword evidence="2" id="KW-1185">Reference proteome</keyword>
<proteinExistence type="predicted"/>
<comment type="caution">
    <text evidence="1">The sequence shown here is derived from an EMBL/GenBank/DDBJ whole genome shotgun (WGS) entry which is preliminary data.</text>
</comment>
<name>A0A4Y2FJ50_ARAVE</name>
<accession>A0A4Y2FJ50</accession>